<gene>
    <name evidence="1" type="ORF">CVT25_003758</name>
</gene>
<dbReference type="InParanoid" id="A0A409XTP0"/>
<dbReference type="AlphaFoldDB" id="A0A409XTP0"/>
<keyword evidence="2" id="KW-1185">Reference proteome</keyword>
<accession>A0A409XTP0</accession>
<protein>
    <submittedName>
        <fullName evidence="1">Uncharacterized protein</fullName>
    </submittedName>
</protein>
<dbReference type="Proteomes" id="UP000283269">
    <property type="component" value="Unassembled WGS sequence"/>
</dbReference>
<reference evidence="1 2" key="1">
    <citation type="journal article" date="2018" name="Evol. Lett.">
        <title>Horizontal gene cluster transfer increased hallucinogenic mushroom diversity.</title>
        <authorList>
            <person name="Reynolds H.T."/>
            <person name="Vijayakumar V."/>
            <person name="Gluck-Thaler E."/>
            <person name="Korotkin H.B."/>
            <person name="Matheny P.B."/>
            <person name="Slot J.C."/>
        </authorList>
    </citation>
    <scope>NUCLEOTIDE SEQUENCE [LARGE SCALE GENOMIC DNA]</scope>
    <source>
        <strain evidence="1 2">2631</strain>
    </source>
</reference>
<proteinExistence type="predicted"/>
<evidence type="ECO:0000313" key="1">
    <source>
        <dbReference type="EMBL" id="PPQ94173.1"/>
    </source>
</evidence>
<dbReference type="EMBL" id="NHYD01000437">
    <property type="protein sequence ID" value="PPQ94173.1"/>
    <property type="molecule type" value="Genomic_DNA"/>
</dbReference>
<sequence>MQYAVLSTSAAYFAFSAMALSLLLNITNLAILHIENYSPDNHPSSLPLKLREVAHSVASPPEGRYGLNNAKDRRSLIPHHGQYFNWMLDGIEITTHAAEHSNHCGHQEMCVARLRACVRLSAAQVHASKYVQHLRAFA</sequence>
<organism evidence="1 2">
    <name type="scientific">Psilocybe cyanescens</name>
    <dbReference type="NCBI Taxonomy" id="93625"/>
    <lineage>
        <taxon>Eukaryota</taxon>
        <taxon>Fungi</taxon>
        <taxon>Dikarya</taxon>
        <taxon>Basidiomycota</taxon>
        <taxon>Agaricomycotina</taxon>
        <taxon>Agaricomycetes</taxon>
        <taxon>Agaricomycetidae</taxon>
        <taxon>Agaricales</taxon>
        <taxon>Agaricineae</taxon>
        <taxon>Strophariaceae</taxon>
        <taxon>Psilocybe</taxon>
    </lineage>
</organism>
<evidence type="ECO:0000313" key="2">
    <source>
        <dbReference type="Proteomes" id="UP000283269"/>
    </source>
</evidence>
<comment type="caution">
    <text evidence="1">The sequence shown here is derived from an EMBL/GenBank/DDBJ whole genome shotgun (WGS) entry which is preliminary data.</text>
</comment>
<name>A0A409XTP0_PSICY</name>